<keyword evidence="10" id="KW-0597">Phosphoprotein</keyword>
<comment type="function">
    <text evidence="21">Hydro-lyase catalyzing the first step of the transsulfuration pathway, where the hydroxyl group of L-serine is displaced by L-homocysteine in a beta-replacement reaction to form L-cystathionine, the precursor of L-cysteine. This catabolic route allows the elimination of L-methionine and the toxic metabolite L-homocysteine. Also involved in the production of hydrogen sulfide, a gasotransmitter with signaling and cytoprotective effects on neurons.</text>
</comment>
<keyword evidence="15 24" id="KW-0663">Pyridoxal phosphate</keyword>
<keyword evidence="9" id="KW-1017">Isopeptide bond</keyword>
<evidence type="ECO:0000313" key="27">
    <source>
        <dbReference type="EMBL" id="BAM82686.1"/>
    </source>
</evidence>
<dbReference type="Gene3D" id="3.40.50.1100">
    <property type="match status" value="2"/>
</dbReference>
<dbReference type="PANTHER" id="PTHR10314">
    <property type="entry name" value="CYSTATHIONINE BETA-SYNTHASE"/>
    <property type="match status" value="1"/>
</dbReference>
<keyword evidence="17 23" id="KW-0129">CBS domain</keyword>
<dbReference type="KEGG" id="cme:CYME_CMS037C"/>
<dbReference type="eggNOG" id="KOG1252">
    <property type="taxonomic scope" value="Eukaryota"/>
</dbReference>
<evidence type="ECO:0000313" key="28">
    <source>
        <dbReference type="Proteomes" id="UP000007014"/>
    </source>
</evidence>
<evidence type="ECO:0000256" key="12">
    <source>
        <dbReference type="ARBA" id="ARBA00022617"/>
    </source>
</evidence>
<dbReference type="HOGENOM" id="CLU_021018_0_0_1"/>
<sequence length="522" mass="56429">MEHANKSGVQRWKALPPAADSVLECIGGTPLVRLSRVERALDVACKLYGKCEFLNAGGSVKDRIAVRMLLEAERQGRIKPGDTLIEPTSGNTGIGIALVAAVRGYRCIITMPEKMSEEKVNILKLLGAEIVRTPTEAAFDSPDSHISVARRLTAEIPNSFILDQYQNPENVLAHYHGTAAEILEQVPEGRVDVFVAGAGTGGTITGCARRFKEQAPATKIVGVDPEGSILAQPEALNAKGVHSYAVEGIGYDFVPGVLDRSLVDLWVKTSDRESFCAARQLIALEGLLVGGSSGAALVGALRALDQLDLRQRTDVVVVLILPDSCRNYMSKFVSDSWMMKHGFLDDVTPRELWEAYPVSRLPLQVPVTVLPSVSCGDAVKVLAENGVDQLPVVAEGEILGVVTEGNLMAQLVSKRVSPNDPVSKVMFRQYASITPSTTLGELSRLFKFDHFAIVSAAQREYRNNGECVLKKIVLSVCTPIDLLSFLVKAGFEPPEAASSQSPVPLRTRRQHESNHVDACLNA</sequence>
<dbReference type="GO" id="GO:0005634">
    <property type="term" value="C:nucleus"/>
    <property type="evidence" value="ECO:0007669"/>
    <property type="project" value="UniProtKB-SubCell"/>
</dbReference>
<evidence type="ECO:0000256" key="7">
    <source>
        <dbReference type="ARBA" id="ARBA00012041"/>
    </source>
</evidence>
<reference evidence="27 28" key="1">
    <citation type="journal article" date="2004" name="Nature">
        <title>Genome sequence of the ultrasmall unicellular red alga Cyanidioschyzon merolae 10D.</title>
        <authorList>
            <person name="Matsuzaki M."/>
            <person name="Misumi O."/>
            <person name="Shin-i T."/>
            <person name="Maruyama S."/>
            <person name="Takahara M."/>
            <person name="Miyagishima S."/>
            <person name="Mori T."/>
            <person name="Nishida K."/>
            <person name="Yagisawa F."/>
            <person name="Nishida K."/>
            <person name="Yoshida Y."/>
            <person name="Nishimura Y."/>
            <person name="Nakao S."/>
            <person name="Kobayashi T."/>
            <person name="Momoyama Y."/>
            <person name="Higashiyama T."/>
            <person name="Minoda A."/>
            <person name="Sano M."/>
            <person name="Nomoto H."/>
            <person name="Oishi K."/>
            <person name="Hayashi H."/>
            <person name="Ohta F."/>
            <person name="Nishizaka S."/>
            <person name="Haga S."/>
            <person name="Miura S."/>
            <person name="Morishita T."/>
            <person name="Kabeya Y."/>
            <person name="Terasawa K."/>
            <person name="Suzuki Y."/>
            <person name="Ishii Y."/>
            <person name="Asakawa S."/>
            <person name="Takano H."/>
            <person name="Ohta N."/>
            <person name="Kuroiwa H."/>
            <person name="Tanaka K."/>
            <person name="Shimizu N."/>
            <person name="Sugano S."/>
            <person name="Sato N."/>
            <person name="Nozaki H."/>
            <person name="Ogasawara N."/>
            <person name="Kohara Y."/>
            <person name="Kuroiwa T."/>
        </authorList>
    </citation>
    <scope>NUCLEOTIDE SEQUENCE [LARGE SCALE GENOMIC DNA]</scope>
    <source>
        <strain evidence="27 28">10D</strain>
    </source>
</reference>
<dbReference type="GO" id="GO:0006535">
    <property type="term" value="P:cysteine biosynthetic process from serine"/>
    <property type="evidence" value="ECO:0007669"/>
    <property type="project" value="UniProtKB-UniRule"/>
</dbReference>
<keyword evidence="28" id="KW-1185">Reference proteome</keyword>
<keyword evidence="8" id="KW-0963">Cytoplasm</keyword>
<comment type="cofactor">
    <cofactor evidence="1 24">
        <name>pyridoxal 5'-phosphate</name>
        <dbReference type="ChEBI" id="CHEBI:597326"/>
    </cofactor>
</comment>
<dbReference type="EC" id="4.2.1.22" evidence="7 24"/>
<dbReference type="Pfam" id="PF00571">
    <property type="entry name" value="CBS"/>
    <property type="match status" value="1"/>
</dbReference>
<keyword evidence="13" id="KW-0479">Metal-binding</keyword>
<dbReference type="GO" id="GO:0004122">
    <property type="term" value="F:cystathionine beta-synthase activity"/>
    <property type="evidence" value="ECO:0007669"/>
    <property type="project" value="UniProtKB-UniRule"/>
</dbReference>
<dbReference type="InterPro" id="IPR001926">
    <property type="entry name" value="TrpB-like_PALP"/>
</dbReference>
<dbReference type="OrthoDB" id="728at2759"/>
<dbReference type="InterPro" id="IPR001216">
    <property type="entry name" value="P-phosphate_BS"/>
</dbReference>
<keyword evidence="14" id="KW-0832">Ubl conjugation</keyword>
<keyword evidence="11 24" id="KW-0028">Amino-acid biosynthesis</keyword>
<dbReference type="Proteomes" id="UP000007014">
    <property type="component" value="Chromosome 19"/>
</dbReference>
<keyword evidence="16" id="KW-0408">Iron</keyword>
<evidence type="ECO:0000256" key="22">
    <source>
        <dbReference type="ARBA" id="ARBA00047490"/>
    </source>
</evidence>
<evidence type="ECO:0000256" key="19">
    <source>
        <dbReference type="ARBA" id="ARBA00023242"/>
    </source>
</evidence>
<evidence type="ECO:0000256" key="13">
    <source>
        <dbReference type="ARBA" id="ARBA00022723"/>
    </source>
</evidence>
<dbReference type="NCBIfam" id="TIGR01137">
    <property type="entry name" value="cysta_beta"/>
    <property type="match status" value="1"/>
</dbReference>
<evidence type="ECO:0000256" key="25">
    <source>
        <dbReference type="SAM" id="MobiDB-lite"/>
    </source>
</evidence>
<evidence type="ECO:0000256" key="2">
    <source>
        <dbReference type="ARBA" id="ARBA00004123"/>
    </source>
</evidence>
<dbReference type="FunFam" id="3.40.50.1100:FF:000118">
    <property type="entry name" value="Related to CYS4-cystathionine beta-synthase"/>
    <property type="match status" value="1"/>
</dbReference>
<evidence type="ECO:0000256" key="10">
    <source>
        <dbReference type="ARBA" id="ARBA00022553"/>
    </source>
</evidence>
<evidence type="ECO:0000256" key="24">
    <source>
        <dbReference type="RuleBase" id="RU361204"/>
    </source>
</evidence>
<dbReference type="EMBL" id="AP006501">
    <property type="protein sequence ID" value="BAM82686.1"/>
    <property type="molecule type" value="Genomic_DNA"/>
</dbReference>
<dbReference type="Gramene" id="CMS037CT">
    <property type="protein sequence ID" value="CMS037CT"/>
    <property type="gene ID" value="CMS037C"/>
</dbReference>
<dbReference type="InterPro" id="IPR046353">
    <property type="entry name" value="CBS_C"/>
</dbReference>
<name>M1UWN7_CYAM1</name>
<dbReference type="GO" id="GO:0046872">
    <property type="term" value="F:metal ion binding"/>
    <property type="evidence" value="ECO:0007669"/>
    <property type="project" value="UniProtKB-KW"/>
</dbReference>
<dbReference type="InterPro" id="IPR005857">
    <property type="entry name" value="Cysta_beta_synth"/>
</dbReference>
<dbReference type="CDD" id="cd04608">
    <property type="entry name" value="CBS_pair_CBS"/>
    <property type="match status" value="1"/>
</dbReference>
<dbReference type="InterPro" id="IPR000644">
    <property type="entry name" value="CBS_dom"/>
</dbReference>
<dbReference type="AlphaFoldDB" id="M1UWN7"/>
<keyword evidence="19" id="KW-0539">Nucleus</keyword>
<organism evidence="27 28">
    <name type="scientific">Cyanidioschyzon merolae (strain NIES-3377 / 10D)</name>
    <name type="common">Unicellular red alga</name>
    <dbReference type="NCBI Taxonomy" id="280699"/>
    <lineage>
        <taxon>Eukaryota</taxon>
        <taxon>Rhodophyta</taxon>
        <taxon>Bangiophyceae</taxon>
        <taxon>Cyanidiales</taxon>
        <taxon>Cyanidiaceae</taxon>
        <taxon>Cyanidioschyzon</taxon>
    </lineage>
</organism>
<dbReference type="Pfam" id="PF00291">
    <property type="entry name" value="PALP"/>
    <property type="match status" value="1"/>
</dbReference>
<comment type="similarity">
    <text evidence="5 24">Belongs to the cysteine synthase/cystathionine beta-synthase family.</text>
</comment>
<evidence type="ECO:0000256" key="21">
    <source>
        <dbReference type="ARBA" id="ARBA00045425"/>
    </source>
</evidence>
<dbReference type="GO" id="GO:0050667">
    <property type="term" value="P:homocysteine metabolic process"/>
    <property type="evidence" value="ECO:0007669"/>
    <property type="project" value="UniProtKB-ARBA"/>
</dbReference>
<dbReference type="FunFam" id="3.40.50.1100:FF:000003">
    <property type="entry name" value="Cystathionine beta-synthase"/>
    <property type="match status" value="1"/>
</dbReference>
<evidence type="ECO:0000256" key="18">
    <source>
        <dbReference type="ARBA" id="ARBA00023239"/>
    </source>
</evidence>
<comment type="subunit">
    <text evidence="6">Homotetramer.</text>
</comment>
<feature type="domain" description="CBS" evidence="26">
    <location>
        <begin position="358"/>
        <end position="421"/>
    </location>
</feature>
<evidence type="ECO:0000256" key="23">
    <source>
        <dbReference type="PROSITE-ProRule" id="PRU00703"/>
    </source>
</evidence>
<evidence type="ECO:0000256" key="15">
    <source>
        <dbReference type="ARBA" id="ARBA00022898"/>
    </source>
</evidence>
<evidence type="ECO:0000256" key="4">
    <source>
        <dbReference type="ARBA" id="ARBA00005003"/>
    </source>
</evidence>
<dbReference type="PROSITE" id="PS51371">
    <property type="entry name" value="CBS"/>
    <property type="match status" value="1"/>
</dbReference>
<comment type="subcellular location">
    <subcellularLocation>
        <location evidence="3">Cytoplasm</location>
    </subcellularLocation>
    <subcellularLocation>
        <location evidence="2">Nucleus</location>
    </subcellularLocation>
</comment>
<evidence type="ECO:0000256" key="1">
    <source>
        <dbReference type="ARBA" id="ARBA00001933"/>
    </source>
</evidence>
<keyword evidence="24" id="KW-0198">Cysteine biosynthesis</keyword>
<reference evidence="27 28" key="2">
    <citation type="journal article" date="2007" name="BMC Biol.">
        <title>A 100%-complete sequence reveals unusually simple genomic features in the hot-spring red alga Cyanidioschyzon merolae.</title>
        <authorList>
            <person name="Nozaki H."/>
            <person name="Takano H."/>
            <person name="Misumi O."/>
            <person name="Terasawa K."/>
            <person name="Matsuzaki M."/>
            <person name="Maruyama S."/>
            <person name="Nishida K."/>
            <person name="Yagisawa F."/>
            <person name="Yoshida Y."/>
            <person name="Fujiwara T."/>
            <person name="Takio S."/>
            <person name="Tamura K."/>
            <person name="Chung S.J."/>
            <person name="Nakamura S."/>
            <person name="Kuroiwa H."/>
            <person name="Tanaka K."/>
            <person name="Sato N."/>
            <person name="Kuroiwa T."/>
        </authorList>
    </citation>
    <scope>NUCLEOTIDE SEQUENCE [LARGE SCALE GENOMIC DNA]</scope>
    <source>
        <strain evidence="27 28">10D</strain>
    </source>
</reference>
<evidence type="ECO:0000256" key="3">
    <source>
        <dbReference type="ARBA" id="ARBA00004496"/>
    </source>
</evidence>
<dbReference type="InterPro" id="IPR050214">
    <property type="entry name" value="Cys_Synth/Cystath_Beta-Synth"/>
</dbReference>
<protein>
    <recommendedName>
        <fullName evidence="20 24">Cystathionine beta-synthase</fullName>
        <ecNumber evidence="7 24">4.2.1.22</ecNumber>
    </recommendedName>
</protein>
<dbReference type="UniPathway" id="UPA00136">
    <property type="reaction ID" value="UER00201"/>
</dbReference>
<dbReference type="CDD" id="cd01561">
    <property type="entry name" value="CBS_like"/>
    <property type="match status" value="1"/>
</dbReference>
<dbReference type="OMA" id="KFADDEW"/>
<evidence type="ECO:0000259" key="26">
    <source>
        <dbReference type="PROSITE" id="PS51371"/>
    </source>
</evidence>
<dbReference type="SMART" id="SM00116">
    <property type="entry name" value="CBS"/>
    <property type="match status" value="1"/>
</dbReference>
<dbReference type="STRING" id="280699.M1UWN7"/>
<comment type="pathway">
    <text evidence="4">Amino-acid biosynthesis; L-cysteine biosynthesis; L-cysteine from L-homocysteine and L-serine: step 1/2.</text>
</comment>
<dbReference type="SUPFAM" id="SSF54631">
    <property type="entry name" value="CBS-domain pair"/>
    <property type="match status" value="1"/>
</dbReference>
<dbReference type="Gene3D" id="3.10.580.10">
    <property type="entry name" value="CBS-domain"/>
    <property type="match status" value="1"/>
</dbReference>
<evidence type="ECO:0000256" key="6">
    <source>
        <dbReference type="ARBA" id="ARBA00011881"/>
    </source>
</evidence>
<evidence type="ECO:0000256" key="16">
    <source>
        <dbReference type="ARBA" id="ARBA00023004"/>
    </source>
</evidence>
<dbReference type="GO" id="GO:0005737">
    <property type="term" value="C:cytoplasm"/>
    <property type="evidence" value="ECO:0007669"/>
    <property type="project" value="UniProtKB-SubCell"/>
</dbReference>
<evidence type="ECO:0000256" key="9">
    <source>
        <dbReference type="ARBA" id="ARBA00022499"/>
    </source>
</evidence>
<accession>M1UWN7</accession>
<proteinExistence type="inferred from homology"/>
<comment type="catalytic activity">
    <reaction evidence="22 24">
        <text>L-homocysteine + L-serine = L,L-cystathionine + H2O</text>
        <dbReference type="Rhea" id="RHEA:10112"/>
        <dbReference type="ChEBI" id="CHEBI:15377"/>
        <dbReference type="ChEBI" id="CHEBI:33384"/>
        <dbReference type="ChEBI" id="CHEBI:58161"/>
        <dbReference type="ChEBI" id="CHEBI:58199"/>
        <dbReference type="EC" id="4.2.1.22"/>
    </reaction>
</comment>
<dbReference type="PROSITE" id="PS00901">
    <property type="entry name" value="CYS_SYNTHASE"/>
    <property type="match status" value="1"/>
</dbReference>
<evidence type="ECO:0000256" key="5">
    <source>
        <dbReference type="ARBA" id="ARBA00007103"/>
    </source>
</evidence>
<dbReference type="InterPro" id="IPR036052">
    <property type="entry name" value="TrpB-like_PALP_sf"/>
</dbReference>
<evidence type="ECO:0000256" key="8">
    <source>
        <dbReference type="ARBA" id="ARBA00022490"/>
    </source>
</evidence>
<dbReference type="GeneID" id="16997373"/>
<dbReference type="SUPFAM" id="SSF53686">
    <property type="entry name" value="Tryptophan synthase beta subunit-like PLP-dependent enzymes"/>
    <property type="match status" value="1"/>
</dbReference>
<evidence type="ECO:0000256" key="17">
    <source>
        <dbReference type="ARBA" id="ARBA00023122"/>
    </source>
</evidence>
<evidence type="ECO:0000256" key="11">
    <source>
        <dbReference type="ARBA" id="ARBA00022605"/>
    </source>
</evidence>
<gene>
    <name evidence="27" type="ORF">CYME_CMS037C</name>
</gene>
<feature type="region of interest" description="Disordered" evidence="25">
    <location>
        <begin position="494"/>
        <end position="522"/>
    </location>
</feature>
<keyword evidence="18 24" id="KW-0456">Lyase</keyword>
<dbReference type="RefSeq" id="XP_005538722.1">
    <property type="nucleotide sequence ID" value="XM_005538665.1"/>
</dbReference>
<dbReference type="InterPro" id="IPR046342">
    <property type="entry name" value="CBS_dom_sf"/>
</dbReference>
<evidence type="ECO:0000256" key="14">
    <source>
        <dbReference type="ARBA" id="ARBA00022843"/>
    </source>
</evidence>
<dbReference type="FunFam" id="3.10.580.10:FF:000014">
    <property type="entry name" value="Cystathionine beta-synthase"/>
    <property type="match status" value="1"/>
</dbReference>
<keyword evidence="12" id="KW-0349">Heme</keyword>
<evidence type="ECO:0000256" key="20">
    <source>
        <dbReference type="ARBA" id="ARBA00026192"/>
    </source>
</evidence>
<dbReference type="GO" id="GO:0019343">
    <property type="term" value="P:cysteine biosynthetic process via cystathionine"/>
    <property type="evidence" value="ECO:0007669"/>
    <property type="project" value="UniProtKB-UniRule"/>
</dbReference>